<dbReference type="InterPro" id="IPR051103">
    <property type="entry name" value="Plant_metabolite_P450s"/>
</dbReference>
<dbReference type="Proteomes" id="UP001291926">
    <property type="component" value="Unassembled WGS sequence"/>
</dbReference>
<comment type="subcellular location">
    <subcellularLocation>
        <location evidence="1">Membrane</location>
        <topology evidence="1">Single-pass membrane protein</topology>
    </subcellularLocation>
</comment>
<keyword evidence="4" id="KW-1133">Transmembrane helix</keyword>
<organism evidence="7 8">
    <name type="scientific">Penstemon davidsonii</name>
    <dbReference type="NCBI Taxonomy" id="160366"/>
    <lineage>
        <taxon>Eukaryota</taxon>
        <taxon>Viridiplantae</taxon>
        <taxon>Streptophyta</taxon>
        <taxon>Embryophyta</taxon>
        <taxon>Tracheophyta</taxon>
        <taxon>Spermatophyta</taxon>
        <taxon>Magnoliopsida</taxon>
        <taxon>eudicotyledons</taxon>
        <taxon>Gunneridae</taxon>
        <taxon>Pentapetalae</taxon>
        <taxon>asterids</taxon>
        <taxon>lamiids</taxon>
        <taxon>Lamiales</taxon>
        <taxon>Plantaginaceae</taxon>
        <taxon>Cheloneae</taxon>
        <taxon>Penstemon</taxon>
    </lineage>
</organism>
<evidence type="ECO:0000256" key="1">
    <source>
        <dbReference type="ARBA" id="ARBA00004167"/>
    </source>
</evidence>
<comment type="caution">
    <text evidence="7">The sequence shown here is derived from an EMBL/GenBank/DDBJ whole genome shotgun (WGS) entry which is preliminary data.</text>
</comment>
<reference evidence="7 8" key="1">
    <citation type="journal article" date="2023" name="bioRxiv">
        <title>Genome report: Whole genome sequence and annotation of Penstemon davidsonii.</title>
        <authorList>
            <person name="Ostevik K.L."/>
            <person name="Alabady M."/>
            <person name="Zhang M."/>
            <person name="Rausher M.D."/>
        </authorList>
    </citation>
    <scope>NUCLEOTIDE SEQUENCE [LARGE SCALE GENOMIC DNA]</scope>
    <source>
        <strain evidence="7">DNT005</strain>
        <tissue evidence="7">Whole leaf</tissue>
    </source>
</reference>
<keyword evidence="8" id="KW-1185">Reference proteome</keyword>
<evidence type="ECO:0008006" key="9">
    <source>
        <dbReference type="Google" id="ProtNLM"/>
    </source>
</evidence>
<dbReference type="PRINTS" id="PR00465">
    <property type="entry name" value="EP450IV"/>
</dbReference>
<evidence type="ECO:0000256" key="5">
    <source>
        <dbReference type="ARBA" id="ARBA00023004"/>
    </source>
</evidence>
<evidence type="ECO:0000256" key="3">
    <source>
        <dbReference type="ARBA" id="ARBA00022723"/>
    </source>
</evidence>
<keyword evidence="6" id="KW-0472">Membrane</keyword>
<dbReference type="EMBL" id="JAYDYQ010002686">
    <property type="protein sequence ID" value="KAK4480514.1"/>
    <property type="molecule type" value="Genomic_DNA"/>
</dbReference>
<dbReference type="InterPro" id="IPR036396">
    <property type="entry name" value="Cyt_P450_sf"/>
</dbReference>
<evidence type="ECO:0000313" key="7">
    <source>
        <dbReference type="EMBL" id="KAK4480514.1"/>
    </source>
</evidence>
<dbReference type="PANTHER" id="PTHR24298:SF800">
    <property type="entry name" value="CYTOCHROME P450 89A2-RELATED"/>
    <property type="match status" value="1"/>
</dbReference>
<evidence type="ECO:0000313" key="8">
    <source>
        <dbReference type="Proteomes" id="UP001291926"/>
    </source>
</evidence>
<keyword evidence="2" id="KW-0812">Transmembrane</keyword>
<dbReference type="PANTHER" id="PTHR24298">
    <property type="entry name" value="FLAVONOID 3'-MONOOXYGENASE-RELATED"/>
    <property type="match status" value="1"/>
</dbReference>
<name>A0ABR0CTV9_9LAMI</name>
<dbReference type="InterPro" id="IPR001128">
    <property type="entry name" value="Cyt_P450"/>
</dbReference>
<keyword evidence="3" id="KW-0479">Metal-binding</keyword>
<gene>
    <name evidence="7" type="ORF">RD792_013590</name>
</gene>
<dbReference type="Gene3D" id="1.10.630.10">
    <property type="entry name" value="Cytochrome P450"/>
    <property type="match status" value="1"/>
</dbReference>
<keyword evidence="5" id="KW-0408">Iron</keyword>
<evidence type="ECO:0000256" key="2">
    <source>
        <dbReference type="ARBA" id="ARBA00022692"/>
    </source>
</evidence>
<protein>
    <recommendedName>
        <fullName evidence="9">Cytochrome P450</fullName>
    </recommendedName>
</protein>
<accession>A0ABR0CTV9</accession>
<dbReference type="SUPFAM" id="SSF48264">
    <property type="entry name" value="Cytochrome P450"/>
    <property type="match status" value="1"/>
</dbReference>
<sequence length="135" mass="15682">MPYLKAVVLEGLRRHPPIHFLLMHKVSEDVELDGYKIPRNTQVNFMVAEMGLDPEVWEDPLEFKPERRICPAWGLGMLHLEYFVANLIWHFEWTPLEGDEIDLSEKHGSTVVMENPLRARISPRVQFTTTSTSDP</sequence>
<dbReference type="InterPro" id="IPR002403">
    <property type="entry name" value="Cyt_P450_E_grp-IV"/>
</dbReference>
<proteinExistence type="predicted"/>
<dbReference type="Pfam" id="PF00067">
    <property type="entry name" value="p450"/>
    <property type="match status" value="1"/>
</dbReference>
<evidence type="ECO:0000256" key="6">
    <source>
        <dbReference type="ARBA" id="ARBA00023136"/>
    </source>
</evidence>
<evidence type="ECO:0000256" key="4">
    <source>
        <dbReference type="ARBA" id="ARBA00022989"/>
    </source>
</evidence>